<reference evidence="1" key="1">
    <citation type="submission" date="2020-05" db="EMBL/GenBank/DDBJ databases">
        <authorList>
            <person name="Chiriac C."/>
            <person name="Salcher M."/>
            <person name="Ghai R."/>
            <person name="Kavagutti S V."/>
        </authorList>
    </citation>
    <scope>NUCLEOTIDE SEQUENCE</scope>
</reference>
<dbReference type="Gene3D" id="2.60.200.60">
    <property type="match status" value="1"/>
</dbReference>
<sequence>MPPVVRMGDANNMGGKIIVGVPNVLVNNRPICVDGKPITAHYPYVPPHVSAVTTAGLKSVIAGGIPINLLGNPDSCGHTRVEGSDNVVGG</sequence>
<name>A0A6J5T0W8_9CAUD</name>
<dbReference type="InterPro" id="IPR008727">
    <property type="entry name" value="PAAR_motif"/>
</dbReference>
<accession>A0A6J5T0W8</accession>
<evidence type="ECO:0000313" key="1">
    <source>
        <dbReference type="EMBL" id="CAB4221472.1"/>
    </source>
</evidence>
<gene>
    <name evidence="1" type="ORF">UFOVP1636_322</name>
</gene>
<protein>
    <submittedName>
        <fullName evidence="1">COG4104 Uncharacterized conserved protein</fullName>
    </submittedName>
</protein>
<dbReference type="EMBL" id="LR797503">
    <property type="protein sequence ID" value="CAB4221472.1"/>
    <property type="molecule type" value="Genomic_DNA"/>
</dbReference>
<organism evidence="1">
    <name type="scientific">uncultured Caudovirales phage</name>
    <dbReference type="NCBI Taxonomy" id="2100421"/>
    <lineage>
        <taxon>Viruses</taxon>
        <taxon>Duplodnaviria</taxon>
        <taxon>Heunggongvirae</taxon>
        <taxon>Uroviricota</taxon>
        <taxon>Caudoviricetes</taxon>
        <taxon>Peduoviridae</taxon>
        <taxon>Maltschvirus</taxon>
        <taxon>Maltschvirus maltsch</taxon>
    </lineage>
</organism>
<dbReference type="Pfam" id="PF05488">
    <property type="entry name" value="PAAR_motif"/>
    <property type="match status" value="1"/>
</dbReference>
<proteinExistence type="predicted"/>